<evidence type="ECO:0000313" key="2">
    <source>
        <dbReference type="EMBL" id="KAL1409990.1"/>
    </source>
</evidence>
<protein>
    <submittedName>
        <fullName evidence="2">Uncharacterized protein</fullName>
    </submittedName>
</protein>
<comment type="caution">
    <text evidence="2">The sequence shown here is derived from an EMBL/GenBank/DDBJ whole genome shotgun (WGS) entry which is preliminary data.</text>
</comment>
<organism evidence="2 3">
    <name type="scientific">Vanrija albida</name>
    <dbReference type="NCBI Taxonomy" id="181172"/>
    <lineage>
        <taxon>Eukaryota</taxon>
        <taxon>Fungi</taxon>
        <taxon>Dikarya</taxon>
        <taxon>Basidiomycota</taxon>
        <taxon>Agaricomycotina</taxon>
        <taxon>Tremellomycetes</taxon>
        <taxon>Trichosporonales</taxon>
        <taxon>Trichosporonaceae</taxon>
        <taxon>Vanrija</taxon>
    </lineage>
</organism>
<keyword evidence="3" id="KW-1185">Reference proteome</keyword>
<dbReference type="RefSeq" id="XP_069209934.1">
    <property type="nucleotide sequence ID" value="XM_069352516.1"/>
</dbReference>
<dbReference type="Proteomes" id="UP001565368">
    <property type="component" value="Unassembled WGS sequence"/>
</dbReference>
<sequence>MLDKFDNTHVTDLLDTTADFRPEMMKSLDWDDIRKSLVRANGGRDMGDKFTHNLERFNLILLVYHTDALNVRVRIWSEQDSRKAIIDLYDAIMAASIGKDRLIVPQDLNEAGRLKYHSNVPLVADTWALFIDAFSRLGELDRVVKVIAEDIPLRYDGRPPSEDLLSSALKGMGYLATDTRFDRKLRKEASKQCDLLWETMVKAGMQSAKTIGRRMVALPSGRAGEIEKLYKAGLASLRQQQISGQDIYLDMAFFTHLCSTNQVDRAVRLLATRRQTDSKEERSLFQVMVRNALTEPLPYRERQRLYRALMKHKLPSARVYSGTYGIILRYLLEGNSDLQTACRMICAHSAESEPINWYMNLMLGLLVRGYREPSPRDFDAAVFILTTLVPRLDNAPQFKYLNLWRVAARSVAQATTIPAHERHEHLVALLDSFPGRKHYLDILRRNVIRYSASRNDAQGIPEALHHYKVLDKQVDGPLDYRVLIEYLVKHGQPQLAQEVVDDMPRDWRYGFVRAMARRLGLDVEGAVGFASAAEDTASAAEVAFQERVEEAEEEEDAEEGAVQSAREFGV</sequence>
<dbReference type="EMBL" id="JBBXJM010000003">
    <property type="protein sequence ID" value="KAL1409990.1"/>
    <property type="molecule type" value="Genomic_DNA"/>
</dbReference>
<dbReference type="GeneID" id="95985033"/>
<reference evidence="2 3" key="1">
    <citation type="submission" date="2023-08" db="EMBL/GenBank/DDBJ databases">
        <title>Annotated Genome Sequence of Vanrija albida AlHP1.</title>
        <authorList>
            <person name="Herzog R."/>
        </authorList>
    </citation>
    <scope>NUCLEOTIDE SEQUENCE [LARGE SCALE GENOMIC DNA]</scope>
    <source>
        <strain evidence="2 3">AlHP1</strain>
    </source>
</reference>
<gene>
    <name evidence="2" type="ORF">Q8F55_003990</name>
</gene>
<feature type="region of interest" description="Disordered" evidence="1">
    <location>
        <begin position="541"/>
        <end position="570"/>
    </location>
</feature>
<proteinExistence type="predicted"/>
<evidence type="ECO:0000256" key="1">
    <source>
        <dbReference type="SAM" id="MobiDB-lite"/>
    </source>
</evidence>
<feature type="compositionally biased region" description="Acidic residues" evidence="1">
    <location>
        <begin position="549"/>
        <end position="559"/>
    </location>
</feature>
<evidence type="ECO:0000313" key="3">
    <source>
        <dbReference type="Proteomes" id="UP001565368"/>
    </source>
</evidence>
<accession>A0ABR3Q5I0</accession>
<name>A0ABR3Q5I0_9TREE</name>